<organism evidence="5 6">
    <name type="scientific">Tepidimonas sediminis</name>
    <dbReference type="NCBI Taxonomy" id="2588941"/>
    <lineage>
        <taxon>Bacteria</taxon>
        <taxon>Pseudomonadati</taxon>
        <taxon>Pseudomonadota</taxon>
        <taxon>Betaproteobacteria</taxon>
        <taxon>Burkholderiales</taxon>
        <taxon>Tepidimonas</taxon>
    </lineage>
</organism>
<keyword evidence="1" id="KW-0677">Repeat</keyword>
<feature type="signal peptide" evidence="4">
    <location>
        <begin position="1"/>
        <end position="23"/>
    </location>
</feature>
<dbReference type="EC" id="3.4.-.-" evidence="5"/>
<feature type="repeat" description="TPR" evidence="3">
    <location>
        <begin position="180"/>
        <end position="213"/>
    </location>
</feature>
<dbReference type="InterPro" id="IPR051012">
    <property type="entry name" value="CellSynth/LPSAsmb/PSIAsmb"/>
</dbReference>
<evidence type="ECO:0000256" key="1">
    <source>
        <dbReference type="ARBA" id="ARBA00022737"/>
    </source>
</evidence>
<dbReference type="AlphaFoldDB" id="A0A554WNY1"/>
<reference evidence="5 6" key="1">
    <citation type="submission" date="2019-07" db="EMBL/GenBank/DDBJ databases">
        <title>Tepidimonas sediminis YIM 72259 draft genome.</title>
        <authorList>
            <person name="Da Costa M.S."/>
            <person name="Froufe H.J.C."/>
            <person name="Egas C."/>
            <person name="Albuquerque L."/>
        </authorList>
    </citation>
    <scope>NUCLEOTIDE SEQUENCE [LARGE SCALE GENOMIC DNA]</scope>
    <source>
        <strain evidence="5 6">YIM 72259</strain>
    </source>
</reference>
<evidence type="ECO:0000256" key="4">
    <source>
        <dbReference type="SAM" id="SignalP"/>
    </source>
</evidence>
<dbReference type="Proteomes" id="UP000320225">
    <property type="component" value="Unassembled WGS sequence"/>
</dbReference>
<dbReference type="PANTHER" id="PTHR45586:SF16">
    <property type="entry name" value="DOMAIN PROTEIN, PUTATIVE-RELATED"/>
    <property type="match status" value="1"/>
</dbReference>
<gene>
    <name evidence="5" type="primary">bepA_3</name>
    <name evidence="5" type="ORF">Tsedi_01525</name>
</gene>
<keyword evidence="2 3" id="KW-0802">TPR repeat</keyword>
<dbReference type="SMART" id="SM00028">
    <property type="entry name" value="TPR"/>
    <property type="match status" value="5"/>
</dbReference>
<evidence type="ECO:0000313" key="6">
    <source>
        <dbReference type="Proteomes" id="UP000320225"/>
    </source>
</evidence>
<dbReference type="Pfam" id="PF13432">
    <property type="entry name" value="TPR_16"/>
    <property type="match status" value="2"/>
</dbReference>
<dbReference type="EMBL" id="VJND01000008">
    <property type="protein sequence ID" value="TSE25277.1"/>
    <property type="molecule type" value="Genomic_DNA"/>
</dbReference>
<dbReference type="RefSeq" id="WP_143895288.1">
    <property type="nucleotide sequence ID" value="NZ_VJND01000008.1"/>
</dbReference>
<dbReference type="PROSITE" id="PS50005">
    <property type="entry name" value="TPR"/>
    <property type="match status" value="2"/>
</dbReference>
<feature type="chain" id="PRO_5022046204" evidence="4">
    <location>
        <begin position="24"/>
        <end position="468"/>
    </location>
</feature>
<comment type="caution">
    <text evidence="5">The sequence shown here is derived from an EMBL/GenBank/DDBJ whole genome shotgun (WGS) entry which is preliminary data.</text>
</comment>
<dbReference type="GO" id="GO:0006508">
    <property type="term" value="P:proteolysis"/>
    <property type="evidence" value="ECO:0007669"/>
    <property type="project" value="UniProtKB-KW"/>
</dbReference>
<proteinExistence type="predicted"/>
<name>A0A554WNY1_9BURK</name>
<sequence length="468" mass="50911">MSWLRLLLLPVLVAALGAGGCAAAQGRTAAGAAPGMDAELLYQLLLAELTRRDNPGAAYSLTLEAARRSGHPQLYRRAIDIALAGRAPQAALDAAAAWVRAHPDDEEARRVQLQLLAGLQRPGELGTALRDWLRVATPARRLELIGAVPALLRRAGDASQAVAAARTALQPWLNEPATAAAAWAALGAVQLQAGAKDEALQAATRAVQADAAHPAGALLAVELLDAHPAAATALLQRHLQAARVRRDGGIDVHVAWAQALARRGETEAALALLAESPARDAAERRRVRLVQARVLREDGRDQAAYDTLAEALRAEPDDADLGYELALAAERLGRHDEMERLLRDLIARRPDDPHAYNALGYSLADRGERLEEARQLIQEALRRAPDDGYIMDSLGWVEYRLGNLAEARRWLARAMELRPDAEIAAHLGEVLWVLGEQDEARRVWRQGRELDARNRTLRETLRRFGVEP</sequence>
<dbReference type="PANTHER" id="PTHR45586">
    <property type="entry name" value="TPR REPEAT-CONTAINING PROTEIN PA4667"/>
    <property type="match status" value="1"/>
</dbReference>
<dbReference type="Gene3D" id="1.25.40.10">
    <property type="entry name" value="Tetratricopeptide repeat domain"/>
    <property type="match status" value="2"/>
</dbReference>
<dbReference type="OrthoDB" id="9766710at2"/>
<dbReference type="InterPro" id="IPR019734">
    <property type="entry name" value="TPR_rpt"/>
</dbReference>
<accession>A0A554WNY1</accession>
<evidence type="ECO:0000313" key="5">
    <source>
        <dbReference type="EMBL" id="TSE25277.1"/>
    </source>
</evidence>
<dbReference type="GO" id="GO:0008233">
    <property type="term" value="F:peptidase activity"/>
    <property type="evidence" value="ECO:0007669"/>
    <property type="project" value="UniProtKB-KW"/>
</dbReference>
<evidence type="ECO:0000256" key="2">
    <source>
        <dbReference type="ARBA" id="ARBA00022803"/>
    </source>
</evidence>
<dbReference type="SUPFAM" id="SSF48452">
    <property type="entry name" value="TPR-like"/>
    <property type="match status" value="1"/>
</dbReference>
<dbReference type="PROSITE" id="PS51257">
    <property type="entry name" value="PROKAR_LIPOPROTEIN"/>
    <property type="match status" value="1"/>
</dbReference>
<dbReference type="InterPro" id="IPR011990">
    <property type="entry name" value="TPR-like_helical_dom_sf"/>
</dbReference>
<protein>
    <submittedName>
        <fullName evidence="5">Beta-barrel assembly-enhancing protease</fullName>
        <ecNumber evidence="5">3.4.-.-</ecNumber>
    </submittedName>
</protein>
<keyword evidence="6" id="KW-1185">Reference proteome</keyword>
<evidence type="ECO:0000256" key="3">
    <source>
        <dbReference type="PROSITE-ProRule" id="PRU00339"/>
    </source>
</evidence>
<feature type="repeat" description="TPR" evidence="3">
    <location>
        <begin position="388"/>
        <end position="421"/>
    </location>
</feature>
<keyword evidence="4" id="KW-0732">Signal</keyword>
<keyword evidence="5" id="KW-0645">Protease</keyword>
<keyword evidence="5" id="KW-0378">Hydrolase</keyword>